<dbReference type="InterPro" id="IPR022385">
    <property type="entry name" value="Rhs_assc_core"/>
</dbReference>
<protein>
    <submittedName>
        <fullName evidence="1">RHS repeat-associated protein</fullName>
    </submittedName>
</protein>
<evidence type="ECO:0000313" key="2">
    <source>
        <dbReference type="Proteomes" id="UP000584931"/>
    </source>
</evidence>
<gene>
    <name evidence="1" type="ORF">HNR06_003195</name>
</gene>
<dbReference type="RefSeq" id="WP_179810502.1">
    <property type="nucleotide sequence ID" value="NZ_JACCHL010000001.1"/>
</dbReference>
<accession>A0A7Y9XD42</accession>
<name>A0A7Y9XD42_9ACTN</name>
<proteinExistence type="predicted"/>
<reference evidence="1 2" key="1">
    <citation type="submission" date="2020-07" db="EMBL/GenBank/DDBJ databases">
        <title>Sequencing the genomes of 1000 actinobacteria strains.</title>
        <authorList>
            <person name="Klenk H.-P."/>
        </authorList>
    </citation>
    <scope>NUCLEOTIDE SEQUENCE [LARGE SCALE GENOMIC DNA]</scope>
    <source>
        <strain evidence="1 2">DSM 45278</strain>
    </source>
</reference>
<sequence length="147" mass="14320">MAFAELGPFGFTGAYQFQDGTVHLNHRFYDTTTLNFTQPDPSRQELNNYAYAACDPINNTDPTGLNAVTYGCAAVSIAGVALLAAGSVGFMAGAGLAIGALAGTGAALQGSLVGAGIATAVGASSVATAAGNAATLIGGACAVASLV</sequence>
<comment type="caution">
    <text evidence="1">The sequence shown here is derived from an EMBL/GenBank/DDBJ whole genome shotgun (WGS) entry which is preliminary data.</text>
</comment>
<dbReference type="Proteomes" id="UP000584931">
    <property type="component" value="Unassembled WGS sequence"/>
</dbReference>
<dbReference type="AlphaFoldDB" id="A0A7Y9XD42"/>
<evidence type="ECO:0000313" key="1">
    <source>
        <dbReference type="EMBL" id="NYH53606.1"/>
    </source>
</evidence>
<organism evidence="1 2">
    <name type="scientific">Nocardiopsis sinuspersici</name>
    <dbReference type="NCBI Taxonomy" id="501010"/>
    <lineage>
        <taxon>Bacteria</taxon>
        <taxon>Bacillati</taxon>
        <taxon>Actinomycetota</taxon>
        <taxon>Actinomycetes</taxon>
        <taxon>Streptosporangiales</taxon>
        <taxon>Nocardiopsidaceae</taxon>
        <taxon>Nocardiopsis</taxon>
    </lineage>
</organism>
<dbReference type="NCBIfam" id="TIGR03696">
    <property type="entry name" value="Rhs_assc_core"/>
    <property type="match status" value="1"/>
</dbReference>
<dbReference type="EMBL" id="JACCHL010000001">
    <property type="protein sequence ID" value="NYH53606.1"/>
    <property type="molecule type" value="Genomic_DNA"/>
</dbReference>
<dbReference type="Gene3D" id="2.180.10.10">
    <property type="entry name" value="RHS repeat-associated core"/>
    <property type="match status" value="1"/>
</dbReference>